<proteinExistence type="predicted"/>
<comment type="caution">
    <text evidence="1">The sequence shown here is derived from an EMBL/GenBank/DDBJ whole genome shotgun (WGS) entry which is preliminary data.</text>
</comment>
<accession>A0ACC3ANU3</accession>
<reference evidence="1 2" key="1">
    <citation type="journal article" date="2023" name="ACS Omega">
        <title>Identification of the Neoaspergillic Acid Biosynthesis Gene Cluster by Establishing an In Vitro CRISPR-Ribonucleoprotein Genetic System in Aspergillus melleus.</title>
        <authorList>
            <person name="Yuan B."/>
            <person name="Grau M.F."/>
            <person name="Murata R.M."/>
            <person name="Torok T."/>
            <person name="Venkateswaran K."/>
            <person name="Stajich J.E."/>
            <person name="Wang C.C.C."/>
        </authorList>
    </citation>
    <scope>NUCLEOTIDE SEQUENCE [LARGE SCALE GENOMIC DNA]</scope>
    <source>
        <strain evidence="1 2">IMV 1140</strain>
    </source>
</reference>
<keyword evidence="2" id="KW-1185">Reference proteome</keyword>
<evidence type="ECO:0000313" key="1">
    <source>
        <dbReference type="EMBL" id="KAK1139306.1"/>
    </source>
</evidence>
<protein>
    <submittedName>
        <fullName evidence="1">Uncharacterized protein</fullName>
    </submittedName>
</protein>
<organism evidence="1 2">
    <name type="scientific">Aspergillus melleus</name>
    <dbReference type="NCBI Taxonomy" id="138277"/>
    <lineage>
        <taxon>Eukaryota</taxon>
        <taxon>Fungi</taxon>
        <taxon>Dikarya</taxon>
        <taxon>Ascomycota</taxon>
        <taxon>Pezizomycotina</taxon>
        <taxon>Eurotiomycetes</taxon>
        <taxon>Eurotiomycetidae</taxon>
        <taxon>Eurotiales</taxon>
        <taxon>Aspergillaceae</taxon>
        <taxon>Aspergillus</taxon>
        <taxon>Aspergillus subgen. Circumdati</taxon>
    </lineage>
</organism>
<sequence length="358" mass="40399">MIFSSMRLFNKFHAVCALAVCSILLSAWLLASQHYYRRAISTDAEYGFRTVKTFDRRLVVFGDSWSDDENGGVDVQGSVWTVWLCSMFSCHHENLAKTAQSLRGTQIGSVVDNAELSGILLSLSKSPVADFKTQVNRWTAAESQVLEELAGDEDAISSRMNHTIVTVAFGVWDIWNMIGKDHDTAVKSVDHCVETIMDQLDSLSRALGTDDLKVILTLAPDVTFLPAFRDAAEQRVTRHKDTVLITEYWNKKLRESAEKWDHGLIYLFDTNAFLVDLIRDRQLYDAGIEEPNGLGKNVDPGWENVDDSCVTQAAMTSEVKQCDTPEKYLFWNDMHLGPSAHRLMGTEVYQGIEKMWIK</sequence>
<gene>
    <name evidence="1" type="ORF">N8T08_001077</name>
</gene>
<evidence type="ECO:0000313" key="2">
    <source>
        <dbReference type="Proteomes" id="UP001177260"/>
    </source>
</evidence>
<name>A0ACC3ANU3_9EURO</name>
<dbReference type="EMBL" id="JAOPJF010000111">
    <property type="protein sequence ID" value="KAK1139306.1"/>
    <property type="molecule type" value="Genomic_DNA"/>
</dbReference>
<dbReference type="Proteomes" id="UP001177260">
    <property type="component" value="Unassembled WGS sequence"/>
</dbReference>